<proteinExistence type="predicted"/>
<name>A0AAE0X7P2_9PEZI</name>
<dbReference type="AlphaFoldDB" id="A0AAE0X7P2"/>
<reference evidence="1" key="1">
    <citation type="journal article" date="2023" name="Mol. Phylogenet. Evol.">
        <title>Genome-scale phylogeny and comparative genomics of the fungal order Sordariales.</title>
        <authorList>
            <person name="Hensen N."/>
            <person name="Bonometti L."/>
            <person name="Westerberg I."/>
            <person name="Brannstrom I.O."/>
            <person name="Guillou S."/>
            <person name="Cros-Aarteil S."/>
            <person name="Calhoun S."/>
            <person name="Haridas S."/>
            <person name="Kuo A."/>
            <person name="Mondo S."/>
            <person name="Pangilinan J."/>
            <person name="Riley R."/>
            <person name="LaButti K."/>
            <person name="Andreopoulos B."/>
            <person name="Lipzen A."/>
            <person name="Chen C."/>
            <person name="Yan M."/>
            <person name="Daum C."/>
            <person name="Ng V."/>
            <person name="Clum A."/>
            <person name="Steindorff A."/>
            <person name="Ohm R.A."/>
            <person name="Martin F."/>
            <person name="Silar P."/>
            <person name="Natvig D.O."/>
            <person name="Lalanne C."/>
            <person name="Gautier V."/>
            <person name="Ament-Velasquez S.L."/>
            <person name="Kruys A."/>
            <person name="Hutchinson M.I."/>
            <person name="Powell A.J."/>
            <person name="Barry K."/>
            <person name="Miller A.N."/>
            <person name="Grigoriev I.V."/>
            <person name="Debuchy R."/>
            <person name="Gladieux P."/>
            <person name="Hiltunen Thoren M."/>
            <person name="Johannesson H."/>
        </authorList>
    </citation>
    <scope>NUCLEOTIDE SEQUENCE</scope>
    <source>
        <strain evidence="1">CBS 314.62</strain>
    </source>
</reference>
<evidence type="ECO:0000313" key="1">
    <source>
        <dbReference type="EMBL" id="KAK3687337.1"/>
    </source>
</evidence>
<sequence>MGQEFTTQTVTARRSPSSDLWRVKSPKEEFLDSTDIGVPVLFSFGSLRQRENEPRRDPFEDFGIVDRHDKKRAASSKRIVQLHAVNSACQGFMMEREVTLWTNPPGEYNNQGRPMVDRLLEGMVFQTVKMAPTVGAAAQIVSKGHPATAIRVDGFQGLSDCGAKTSSGGGFRIDGRASSPYILDSLLSMCWAAKMHPRIRTRDRSEVESGIEAVRG</sequence>
<dbReference type="EMBL" id="JAULSO010000002">
    <property type="protein sequence ID" value="KAK3687337.1"/>
    <property type="molecule type" value="Genomic_DNA"/>
</dbReference>
<comment type="caution">
    <text evidence="1">The sequence shown here is derived from an EMBL/GenBank/DDBJ whole genome shotgun (WGS) entry which is preliminary data.</text>
</comment>
<organism evidence="1 2">
    <name type="scientific">Podospora appendiculata</name>
    <dbReference type="NCBI Taxonomy" id="314037"/>
    <lineage>
        <taxon>Eukaryota</taxon>
        <taxon>Fungi</taxon>
        <taxon>Dikarya</taxon>
        <taxon>Ascomycota</taxon>
        <taxon>Pezizomycotina</taxon>
        <taxon>Sordariomycetes</taxon>
        <taxon>Sordariomycetidae</taxon>
        <taxon>Sordariales</taxon>
        <taxon>Podosporaceae</taxon>
        <taxon>Podospora</taxon>
    </lineage>
</organism>
<keyword evidence="2" id="KW-1185">Reference proteome</keyword>
<accession>A0AAE0X7P2</accession>
<evidence type="ECO:0000313" key="2">
    <source>
        <dbReference type="Proteomes" id="UP001270362"/>
    </source>
</evidence>
<dbReference type="Proteomes" id="UP001270362">
    <property type="component" value="Unassembled WGS sequence"/>
</dbReference>
<reference evidence="1" key="2">
    <citation type="submission" date="2023-06" db="EMBL/GenBank/DDBJ databases">
        <authorList>
            <consortium name="Lawrence Berkeley National Laboratory"/>
            <person name="Haridas S."/>
            <person name="Hensen N."/>
            <person name="Bonometti L."/>
            <person name="Westerberg I."/>
            <person name="Brannstrom I.O."/>
            <person name="Guillou S."/>
            <person name="Cros-Aarteil S."/>
            <person name="Calhoun S."/>
            <person name="Kuo A."/>
            <person name="Mondo S."/>
            <person name="Pangilinan J."/>
            <person name="Riley R."/>
            <person name="Labutti K."/>
            <person name="Andreopoulos B."/>
            <person name="Lipzen A."/>
            <person name="Chen C."/>
            <person name="Yanf M."/>
            <person name="Daum C."/>
            <person name="Ng V."/>
            <person name="Clum A."/>
            <person name="Steindorff A."/>
            <person name="Ohm R."/>
            <person name="Martin F."/>
            <person name="Silar P."/>
            <person name="Natvig D."/>
            <person name="Lalanne C."/>
            <person name="Gautier V."/>
            <person name="Ament-Velasquez S.L."/>
            <person name="Kruys A."/>
            <person name="Hutchinson M.I."/>
            <person name="Powell A.J."/>
            <person name="Barry K."/>
            <person name="Miller A.N."/>
            <person name="Grigoriev I.V."/>
            <person name="Debuchy R."/>
            <person name="Gladieux P."/>
            <person name="Thoren M.H."/>
            <person name="Johannesson H."/>
        </authorList>
    </citation>
    <scope>NUCLEOTIDE SEQUENCE</scope>
    <source>
        <strain evidence="1">CBS 314.62</strain>
    </source>
</reference>
<gene>
    <name evidence="1" type="ORF">B0T22DRAFT_438985</name>
</gene>
<protein>
    <submittedName>
        <fullName evidence="1">Uncharacterized protein</fullName>
    </submittedName>
</protein>